<accession>A0A232FI68</accession>
<dbReference type="InterPro" id="IPR012919">
    <property type="entry name" value="SUN_dom"/>
</dbReference>
<feature type="transmembrane region" description="Helical" evidence="7">
    <location>
        <begin position="367"/>
        <end position="390"/>
    </location>
</feature>
<evidence type="ECO:0000313" key="10">
    <source>
        <dbReference type="Proteomes" id="UP000215335"/>
    </source>
</evidence>
<protein>
    <recommendedName>
        <fullName evidence="8">SUN domain-containing protein</fullName>
    </recommendedName>
</protein>
<feature type="domain" description="SUN" evidence="8">
    <location>
        <begin position="708"/>
        <end position="875"/>
    </location>
</feature>
<feature type="transmembrane region" description="Helical" evidence="7">
    <location>
        <begin position="455"/>
        <end position="476"/>
    </location>
</feature>
<dbReference type="Pfam" id="PF07738">
    <property type="entry name" value="Sad1_UNC"/>
    <property type="match status" value="1"/>
</dbReference>
<comment type="subcellular location">
    <subcellularLocation>
        <location evidence="1">Membrane</location>
    </subcellularLocation>
</comment>
<dbReference type="Gene3D" id="2.60.120.260">
    <property type="entry name" value="Galactose-binding domain-like"/>
    <property type="match status" value="1"/>
</dbReference>
<feature type="compositionally biased region" description="Basic and acidic residues" evidence="6">
    <location>
        <begin position="109"/>
        <end position="118"/>
    </location>
</feature>
<evidence type="ECO:0000259" key="8">
    <source>
        <dbReference type="PROSITE" id="PS51469"/>
    </source>
</evidence>
<evidence type="ECO:0000256" key="5">
    <source>
        <dbReference type="ARBA" id="ARBA00023136"/>
    </source>
</evidence>
<reference evidence="9 10" key="1">
    <citation type="journal article" date="2017" name="Curr. Biol.">
        <title>The Evolution of Venom by Co-option of Single-Copy Genes.</title>
        <authorList>
            <person name="Martinson E.O."/>
            <person name="Mrinalini"/>
            <person name="Kelkar Y.D."/>
            <person name="Chang C.H."/>
            <person name="Werren J.H."/>
        </authorList>
    </citation>
    <scope>NUCLEOTIDE SEQUENCE [LARGE SCALE GENOMIC DNA]</scope>
    <source>
        <strain evidence="9 10">Alberta</strain>
        <tissue evidence="9">Whole body</tissue>
    </source>
</reference>
<feature type="transmembrane region" description="Helical" evidence="7">
    <location>
        <begin position="423"/>
        <end position="443"/>
    </location>
</feature>
<dbReference type="PANTHER" id="PTHR12911:SF8">
    <property type="entry name" value="KLAROID PROTEIN-RELATED"/>
    <property type="match status" value="1"/>
</dbReference>
<keyword evidence="3 7" id="KW-1133">Transmembrane helix</keyword>
<feature type="region of interest" description="Disordered" evidence="6">
    <location>
        <begin position="227"/>
        <end position="257"/>
    </location>
</feature>
<feature type="compositionally biased region" description="Low complexity" evidence="6">
    <location>
        <begin position="228"/>
        <end position="249"/>
    </location>
</feature>
<feature type="compositionally biased region" description="Basic and acidic residues" evidence="6">
    <location>
        <begin position="34"/>
        <end position="47"/>
    </location>
</feature>
<keyword evidence="10" id="KW-1185">Reference proteome</keyword>
<evidence type="ECO:0000256" key="2">
    <source>
        <dbReference type="ARBA" id="ARBA00022692"/>
    </source>
</evidence>
<dbReference type="FunFam" id="2.60.120.260:FF:000009">
    <property type="entry name" value="SUN domain-containing protein 1 isoform X1"/>
    <property type="match status" value="1"/>
</dbReference>
<keyword evidence="2 7" id="KW-0812">Transmembrane</keyword>
<sequence>MESSEQKHYELRSRSRSRSETPQILSRTVTENEGSEHHYELRSRDRSMTPGEVTSSRRSASRSLPSSVVKARNKNMDTIAEKDDTLTDNNSDTQSKSSDKSVTITKSTKKVERRSERQRIKRQIIENGESECKSEVDDSDAKSETKERKRESITPKRQMTSDYSSEEGDREDVPSRPGSAYEFYKQQGEYWNKFPKTDYTYSQTSTCRYEVAPGVMAIPNMSRRSLHSDNSLFSSQGSNSQSLSQSSKESFNEENNTMDVSEIRRDLSDGVPQLLPHIRGSGTAVGQSVIYKRTHVEQYNSTRREYVYDSTSDNQINEKYESWANPLLKSNAAARYRSAANVDSDTELDEAVTVKNYKYRLKDTQSFYKFTSLISTWFFATLHLVTFGQFKKKEFSTSHYYRRYEDTKWSRLRLRIDTVMQHMYLLLVKVVLLDSWLLSRASNIRERAQGRRTKILWLVLLPLVLTIGGWFLPQIWSVISLSSKHSLPEIKEQMPTAQTYVHNEDSEANKELRDMVDLLISRVQHLEAARVEHSEHLSNVTQILEELKRVDSSIWKHYDEKLVNLGQELETQAGNRETLKNEVLESMRIELKTLKNLYTQLKTCCDMAEANIVTDKEIEDKTNKVFAGYFGDGFSKQDIVRIFQIMNSKIQQDEAQKQTSSAPSPSPEPGGDSNAMGITEIRQIVLGILKIYDADKTGRVDYALESAGGQIISTRCTQRYNIYTRAFKVLGLTLYYESNNPRTVIQGTNTLQPGMCWAFQDFPGYLLIKLRTMIYVTGFTVEHAPRSILPNGEMKSAPKKFNVWGLRTENDLEPVMFGEYEFLDNNESLQYFSVQASLNTSITTPYGYVEMRIHSNHGQLEYTCLYRFRVHGNLA</sequence>
<evidence type="ECO:0000313" key="9">
    <source>
        <dbReference type="EMBL" id="OXU30441.1"/>
    </source>
</evidence>
<feature type="compositionally biased region" description="Basic and acidic residues" evidence="6">
    <location>
        <begin position="1"/>
        <end position="19"/>
    </location>
</feature>
<organism evidence="9 10">
    <name type="scientific">Trichomalopsis sarcophagae</name>
    <dbReference type="NCBI Taxonomy" id="543379"/>
    <lineage>
        <taxon>Eukaryota</taxon>
        <taxon>Metazoa</taxon>
        <taxon>Ecdysozoa</taxon>
        <taxon>Arthropoda</taxon>
        <taxon>Hexapoda</taxon>
        <taxon>Insecta</taxon>
        <taxon>Pterygota</taxon>
        <taxon>Neoptera</taxon>
        <taxon>Endopterygota</taxon>
        <taxon>Hymenoptera</taxon>
        <taxon>Apocrita</taxon>
        <taxon>Proctotrupomorpha</taxon>
        <taxon>Chalcidoidea</taxon>
        <taxon>Pteromalidae</taxon>
        <taxon>Pteromalinae</taxon>
        <taxon>Trichomalopsis</taxon>
    </lineage>
</organism>
<feature type="compositionally biased region" description="Basic and acidic residues" evidence="6">
    <location>
        <begin position="130"/>
        <end position="154"/>
    </location>
</feature>
<evidence type="ECO:0000256" key="3">
    <source>
        <dbReference type="ARBA" id="ARBA00022989"/>
    </source>
</evidence>
<dbReference type="Proteomes" id="UP000215335">
    <property type="component" value="Unassembled WGS sequence"/>
</dbReference>
<feature type="compositionally biased region" description="Low complexity" evidence="6">
    <location>
        <begin position="56"/>
        <end position="67"/>
    </location>
</feature>
<feature type="compositionally biased region" description="Polar residues" evidence="6">
    <location>
        <begin position="20"/>
        <end position="32"/>
    </location>
</feature>
<proteinExistence type="predicted"/>
<evidence type="ECO:0000256" key="1">
    <source>
        <dbReference type="ARBA" id="ARBA00004370"/>
    </source>
</evidence>
<keyword evidence="5 7" id="KW-0472">Membrane</keyword>
<keyword evidence="4" id="KW-0175">Coiled coil</keyword>
<evidence type="ECO:0000256" key="7">
    <source>
        <dbReference type="SAM" id="Phobius"/>
    </source>
</evidence>
<dbReference type="OrthoDB" id="342281at2759"/>
<dbReference type="GO" id="GO:0043495">
    <property type="term" value="F:protein-membrane adaptor activity"/>
    <property type="evidence" value="ECO:0007669"/>
    <property type="project" value="TreeGrafter"/>
</dbReference>
<evidence type="ECO:0000256" key="6">
    <source>
        <dbReference type="SAM" id="MobiDB-lite"/>
    </source>
</evidence>
<dbReference type="GO" id="GO:0034993">
    <property type="term" value="C:meiotic nuclear membrane microtubule tethering complex"/>
    <property type="evidence" value="ECO:0007669"/>
    <property type="project" value="TreeGrafter"/>
</dbReference>
<dbReference type="AlphaFoldDB" id="A0A232FI68"/>
<evidence type="ECO:0000256" key="4">
    <source>
        <dbReference type="ARBA" id="ARBA00023054"/>
    </source>
</evidence>
<dbReference type="EMBL" id="NNAY01000159">
    <property type="protein sequence ID" value="OXU30441.1"/>
    <property type="molecule type" value="Genomic_DNA"/>
</dbReference>
<dbReference type="PANTHER" id="PTHR12911">
    <property type="entry name" value="SAD1/UNC-84-LIKE PROTEIN-RELATED"/>
    <property type="match status" value="1"/>
</dbReference>
<feature type="region of interest" description="Disordered" evidence="6">
    <location>
        <begin position="653"/>
        <end position="674"/>
    </location>
</feature>
<name>A0A232FI68_9HYME</name>
<dbReference type="PROSITE" id="PS51469">
    <property type="entry name" value="SUN"/>
    <property type="match status" value="1"/>
</dbReference>
<dbReference type="STRING" id="543379.A0A232FI68"/>
<gene>
    <name evidence="9" type="ORF">TSAR_011977</name>
</gene>
<feature type="region of interest" description="Disordered" evidence="6">
    <location>
        <begin position="1"/>
        <end position="179"/>
    </location>
</feature>
<comment type="caution">
    <text evidence="9">The sequence shown here is derived from an EMBL/GenBank/DDBJ whole genome shotgun (WGS) entry which is preliminary data.</text>
</comment>
<dbReference type="InterPro" id="IPR045119">
    <property type="entry name" value="SUN1-5"/>
</dbReference>